<keyword evidence="2" id="KW-1185">Reference proteome</keyword>
<sequence length="119" mass="13042">MTVSRVRVKAPSSIANLGVLFDLAALAVSYAYDTVTVEVVGRQSSEPRVEVEAVGAPSGESNTAYVAARKLLEYLDEKLHVRILLRRAYRPAWVSGVVVLQRQPRCTLSTRSLVVLSSR</sequence>
<dbReference type="HOGENOM" id="CLU_2056027_0_0_2"/>
<dbReference type="Proteomes" id="UP000002593">
    <property type="component" value="Chromosome"/>
</dbReference>
<organism evidence="1 2">
    <name type="scientific">Hyperthermus butylicus (strain DSM 5456 / JCM 9403 / PLM1-5)</name>
    <dbReference type="NCBI Taxonomy" id="415426"/>
    <lineage>
        <taxon>Archaea</taxon>
        <taxon>Thermoproteota</taxon>
        <taxon>Thermoprotei</taxon>
        <taxon>Desulfurococcales</taxon>
        <taxon>Pyrodictiaceae</taxon>
        <taxon>Hyperthermus</taxon>
    </lineage>
</organism>
<proteinExistence type="predicted"/>
<dbReference type="EnsemblBacteria" id="ABM80670">
    <property type="protein sequence ID" value="ABM80670"/>
    <property type="gene ID" value="Hbut_0817"/>
</dbReference>
<dbReference type="AlphaFoldDB" id="A2BL09"/>
<dbReference type="InterPro" id="IPR020568">
    <property type="entry name" value="Ribosomal_Su5_D2-typ_SF"/>
</dbReference>
<evidence type="ECO:0000313" key="1">
    <source>
        <dbReference type="EMBL" id="ABM80670.1"/>
    </source>
</evidence>
<dbReference type="EMBL" id="CP000493">
    <property type="protein sequence ID" value="ABM80670.1"/>
    <property type="molecule type" value="Genomic_DNA"/>
</dbReference>
<accession>A2BL09</accession>
<dbReference type="STRING" id="415426.Hbut_0817"/>
<name>A2BL09_HYPBU</name>
<dbReference type="KEGG" id="hbu:Hbut_0817"/>
<dbReference type="RefSeq" id="WP_011821988.1">
    <property type="nucleotide sequence ID" value="NC_008818.1"/>
</dbReference>
<gene>
    <name evidence="1" type="ordered locus">Hbut_0817</name>
</gene>
<evidence type="ECO:0000313" key="2">
    <source>
        <dbReference type="Proteomes" id="UP000002593"/>
    </source>
</evidence>
<evidence type="ECO:0008006" key="3">
    <source>
        <dbReference type="Google" id="ProtNLM"/>
    </source>
</evidence>
<protein>
    <recommendedName>
        <fullName evidence="3">Homoserine kinase</fullName>
    </recommendedName>
</protein>
<dbReference type="Gene3D" id="3.30.230.10">
    <property type="match status" value="1"/>
</dbReference>
<dbReference type="SUPFAM" id="SSF54211">
    <property type="entry name" value="Ribosomal protein S5 domain 2-like"/>
    <property type="match status" value="1"/>
</dbReference>
<reference evidence="1 2" key="1">
    <citation type="journal article" date="2007" name="Archaea">
        <title>The genome of Hyperthermus butylicus: a sulfur-reducing, peptide fermenting, neutrophilic Crenarchaeote growing up to 108 degrees C.</title>
        <authorList>
            <person name="Brugger K."/>
            <person name="Chen L."/>
            <person name="Stark M."/>
            <person name="Zibat A."/>
            <person name="Redder P."/>
            <person name="Ruepp A."/>
            <person name="Awayez M."/>
            <person name="She Q."/>
            <person name="Garrett R.A."/>
            <person name="Klenk H.P."/>
        </authorList>
    </citation>
    <scope>NUCLEOTIDE SEQUENCE [LARGE SCALE GENOMIC DNA]</scope>
    <source>
        <strain evidence="2">DSM 5456 / JCM 9403 / PLM1-5</strain>
    </source>
</reference>
<dbReference type="eggNOG" id="arCOG01027">
    <property type="taxonomic scope" value="Archaea"/>
</dbReference>
<dbReference type="GeneID" id="42369346"/>
<dbReference type="InterPro" id="IPR014721">
    <property type="entry name" value="Ribsml_uS5_D2-typ_fold_subgr"/>
</dbReference>